<dbReference type="EMBL" id="CABITT030000008">
    <property type="protein sequence ID" value="VVB16584.1"/>
    <property type="molecule type" value="Genomic_DNA"/>
</dbReference>
<dbReference type="Proteomes" id="UP000489600">
    <property type="component" value="Unassembled WGS sequence"/>
</dbReference>
<comment type="caution">
    <text evidence="1">The sequence shown here is derived from an EMBL/GenBank/DDBJ whole genome shotgun (WGS) entry which is preliminary data.</text>
</comment>
<name>A0A565CSS8_9BRAS</name>
<dbReference type="AlphaFoldDB" id="A0A565CSS8"/>
<gene>
    <name evidence="1" type="ORF">ANE_LOCUS27028</name>
</gene>
<organism evidence="1 2">
    <name type="scientific">Arabis nemorensis</name>
    <dbReference type="NCBI Taxonomy" id="586526"/>
    <lineage>
        <taxon>Eukaryota</taxon>
        <taxon>Viridiplantae</taxon>
        <taxon>Streptophyta</taxon>
        <taxon>Embryophyta</taxon>
        <taxon>Tracheophyta</taxon>
        <taxon>Spermatophyta</taxon>
        <taxon>Magnoliopsida</taxon>
        <taxon>eudicotyledons</taxon>
        <taxon>Gunneridae</taxon>
        <taxon>Pentapetalae</taxon>
        <taxon>rosids</taxon>
        <taxon>malvids</taxon>
        <taxon>Brassicales</taxon>
        <taxon>Brassicaceae</taxon>
        <taxon>Arabideae</taxon>
        <taxon>Arabis</taxon>
    </lineage>
</organism>
<sequence>MDLPRVWAEQASDFSLGYGQSKLLTSQTIKQLIEWRKESFILVLFVPHFLVQVLLEDYSVSNK</sequence>
<reference evidence="1" key="1">
    <citation type="submission" date="2019-07" db="EMBL/GenBank/DDBJ databases">
        <authorList>
            <person name="Dittberner H."/>
        </authorList>
    </citation>
    <scope>NUCLEOTIDE SEQUENCE [LARGE SCALE GENOMIC DNA]</scope>
</reference>
<keyword evidence="2" id="KW-1185">Reference proteome</keyword>
<accession>A0A565CSS8</accession>
<protein>
    <submittedName>
        <fullName evidence="1">Uncharacterized protein</fullName>
    </submittedName>
</protein>
<evidence type="ECO:0000313" key="2">
    <source>
        <dbReference type="Proteomes" id="UP000489600"/>
    </source>
</evidence>
<evidence type="ECO:0000313" key="1">
    <source>
        <dbReference type="EMBL" id="VVB16584.1"/>
    </source>
</evidence>
<proteinExistence type="predicted"/>